<dbReference type="PANTHER" id="PTHR15258">
    <property type="entry name" value="FGF BINDING PROTEIN-RELATED"/>
    <property type="match status" value="1"/>
</dbReference>
<accession>A0A498N627</accession>
<keyword evidence="3" id="KW-0964">Secreted</keyword>
<comment type="subcellular location">
    <subcellularLocation>
        <location evidence="1">Secreted</location>
    </subcellularLocation>
</comment>
<evidence type="ECO:0000256" key="5">
    <source>
        <dbReference type="ARBA" id="ARBA00023157"/>
    </source>
</evidence>
<dbReference type="Pfam" id="PF06473">
    <property type="entry name" value="FGF-BP1"/>
    <property type="match status" value="1"/>
</dbReference>
<dbReference type="EMBL" id="QBIY01011738">
    <property type="protein sequence ID" value="RXN29879.1"/>
    <property type="molecule type" value="Genomic_DNA"/>
</dbReference>
<dbReference type="GO" id="GO:0005576">
    <property type="term" value="C:extracellular region"/>
    <property type="evidence" value="ECO:0007669"/>
    <property type="project" value="UniProtKB-SubCell"/>
</dbReference>
<comment type="caution">
    <text evidence="8">The sequence shown here is derived from an EMBL/GenBank/DDBJ whole genome shotgun (WGS) entry which is preliminary data.</text>
</comment>
<organism evidence="8 9">
    <name type="scientific">Labeo rohita</name>
    <name type="common">Indian major carp</name>
    <name type="synonym">Cyprinus rohita</name>
    <dbReference type="NCBI Taxonomy" id="84645"/>
    <lineage>
        <taxon>Eukaryota</taxon>
        <taxon>Metazoa</taxon>
        <taxon>Chordata</taxon>
        <taxon>Craniata</taxon>
        <taxon>Vertebrata</taxon>
        <taxon>Euteleostomi</taxon>
        <taxon>Actinopterygii</taxon>
        <taxon>Neopterygii</taxon>
        <taxon>Teleostei</taxon>
        <taxon>Ostariophysi</taxon>
        <taxon>Cypriniformes</taxon>
        <taxon>Cyprinidae</taxon>
        <taxon>Labeoninae</taxon>
        <taxon>Labeonini</taxon>
        <taxon>Labeo</taxon>
    </lineage>
</organism>
<evidence type="ECO:0000256" key="1">
    <source>
        <dbReference type="ARBA" id="ARBA00004613"/>
    </source>
</evidence>
<dbReference type="PANTHER" id="PTHR15258:SF3">
    <property type="entry name" value="FIBROBLAST GROWTH FACTOR-BINDING PROTEIN 3"/>
    <property type="match status" value="1"/>
</dbReference>
<comment type="similarity">
    <text evidence="2">Belongs to the fibroblast growth factor-binding protein family.</text>
</comment>
<evidence type="ECO:0000256" key="4">
    <source>
        <dbReference type="ARBA" id="ARBA00022729"/>
    </source>
</evidence>
<proteinExistence type="evidence at protein level"/>
<sequence length="265" mass="29613">MSSDEIRCCDFVSILRVLCVPRTRDFFHSLTCIDTAMRGRDLLFVFSLLFLVLSFSEAKKKSKQPSDAVTGSDSTPVNPSLGSGQLSTKDGHRCTWETLERGANILLQVSCTAPSEEGLGPHYTCQFAGKPQECSIYSTQSSQYWKQVVSKLKKRKNACEGEKVLKTRLCKKAPSASHMKLTERSGEETTTHTSKKMPEENKQKTEAPATKEKEVQKKKEEEVKKEEDEGFGVMNDGFSDMAPAVSYCGEGWHSVCNFFVKFFDG</sequence>
<keyword evidence="6" id="KW-0340">Growth factor binding</keyword>
<dbReference type="AlphaFoldDB" id="A0A498N627"/>
<keyword evidence="4" id="KW-0732">Signal</keyword>
<keyword evidence="10" id="KW-1267">Proteomics identification</keyword>
<evidence type="ECO:0000256" key="7">
    <source>
        <dbReference type="SAM" id="MobiDB-lite"/>
    </source>
</evidence>
<dbReference type="GO" id="GO:0019838">
    <property type="term" value="F:growth factor binding"/>
    <property type="evidence" value="ECO:0007669"/>
    <property type="project" value="UniProtKB-KW"/>
</dbReference>
<feature type="region of interest" description="Disordered" evidence="7">
    <location>
        <begin position="175"/>
        <end position="235"/>
    </location>
</feature>
<dbReference type="GO" id="GO:0007267">
    <property type="term" value="P:cell-cell signaling"/>
    <property type="evidence" value="ECO:0007669"/>
    <property type="project" value="TreeGrafter"/>
</dbReference>
<dbReference type="STRING" id="84645.A0A498N627"/>
<name>A0A498N627_LABRO</name>
<dbReference type="Proteomes" id="UP000290572">
    <property type="component" value="Unassembled WGS sequence"/>
</dbReference>
<evidence type="ECO:0000313" key="9">
    <source>
        <dbReference type="Proteomes" id="UP000290572"/>
    </source>
</evidence>
<gene>
    <name evidence="8" type="ORF">ROHU_036258</name>
</gene>
<reference evidence="8 9" key="1">
    <citation type="submission" date="2018-03" db="EMBL/GenBank/DDBJ databases">
        <title>Draft genome sequence of Rohu Carp (Labeo rohita).</title>
        <authorList>
            <person name="Das P."/>
            <person name="Kushwaha B."/>
            <person name="Joshi C.G."/>
            <person name="Kumar D."/>
            <person name="Nagpure N.S."/>
            <person name="Sahoo L."/>
            <person name="Das S.P."/>
            <person name="Bit A."/>
            <person name="Patnaik S."/>
            <person name="Meher P.K."/>
            <person name="Jayasankar P."/>
            <person name="Koringa P.G."/>
            <person name="Patel N.V."/>
            <person name="Hinsu A.T."/>
            <person name="Kumar R."/>
            <person name="Pandey M."/>
            <person name="Agarwal S."/>
            <person name="Srivastava S."/>
            <person name="Singh M."/>
            <person name="Iquebal M.A."/>
            <person name="Jaiswal S."/>
            <person name="Angadi U.B."/>
            <person name="Kumar N."/>
            <person name="Raza M."/>
            <person name="Shah T.M."/>
            <person name="Rai A."/>
            <person name="Jena J.K."/>
        </authorList>
    </citation>
    <scope>NUCLEOTIDE SEQUENCE [LARGE SCALE GENOMIC DNA]</scope>
    <source>
        <strain evidence="8">DASCIFA01</strain>
        <tissue evidence="8">Testis</tissue>
    </source>
</reference>
<evidence type="ECO:0000256" key="6">
    <source>
        <dbReference type="ARBA" id="ARBA00023183"/>
    </source>
</evidence>
<feature type="compositionally biased region" description="Polar residues" evidence="7">
    <location>
        <begin position="65"/>
        <end position="88"/>
    </location>
</feature>
<feature type="region of interest" description="Disordered" evidence="7">
    <location>
        <begin position="64"/>
        <end position="89"/>
    </location>
</feature>
<dbReference type="InterPro" id="IPR010510">
    <property type="entry name" value="FGF1-bd"/>
</dbReference>
<keyword evidence="5" id="KW-1015">Disulfide bond</keyword>
<feature type="compositionally biased region" description="Basic and acidic residues" evidence="7">
    <location>
        <begin position="180"/>
        <end position="227"/>
    </location>
</feature>
<evidence type="ECO:0000256" key="3">
    <source>
        <dbReference type="ARBA" id="ARBA00022525"/>
    </source>
</evidence>
<evidence type="ECO:0000313" key="8">
    <source>
        <dbReference type="EMBL" id="RXN29879.1"/>
    </source>
</evidence>
<evidence type="ECO:0007829" key="10">
    <source>
        <dbReference type="PeptideAtlas" id="A0A498N627"/>
    </source>
</evidence>
<keyword evidence="9" id="KW-1185">Reference proteome</keyword>
<evidence type="ECO:0000256" key="2">
    <source>
        <dbReference type="ARBA" id="ARBA00008326"/>
    </source>
</evidence>
<protein>
    <submittedName>
        <fullName evidence="8">Fibroblast growth factor-binding 1-like protein</fullName>
    </submittedName>
</protein>